<keyword evidence="3 6" id="KW-0067">ATP-binding</keyword>
<comment type="function">
    <text evidence="6">Forms membrane-associated dynamic filaments that are essential for cell shape determination. Acts by regulating cell wall synthesis and cell elongation, and thus cell shape. A feedback loop between cell geometry and MreB localization may maintain elongated cell shape by targeting cell wall growth to regions of negative cell wall curvature.</text>
</comment>
<keyword evidence="1 6" id="KW-0963">Cytoplasm</keyword>
<evidence type="ECO:0000256" key="4">
    <source>
        <dbReference type="ARBA" id="ARBA00022960"/>
    </source>
</evidence>
<dbReference type="EMBL" id="MFJF01000027">
    <property type="protein sequence ID" value="OGG05676.1"/>
    <property type="molecule type" value="Genomic_DNA"/>
</dbReference>
<comment type="similarity">
    <text evidence="5 6">Belongs to the FtsA/MreB family.</text>
</comment>
<evidence type="ECO:0000256" key="5">
    <source>
        <dbReference type="ARBA" id="ARBA00023458"/>
    </source>
</evidence>
<gene>
    <name evidence="6" type="primary">mreB</name>
    <name evidence="7" type="ORF">A2777_00360</name>
</gene>
<sequence>MLNFLFGLFSYDLAIDLGTSNTLVFVKGKGIAIREPSVVARHKKSKKILAVGTEAKRMEGKTPFQIEAFRPLKDGVIADFDATVAMLHYYINRVHENPGKLIPAIPRPKVVVGIPSGVTEVERRAVADALITAGARRAFLIEEPMAAALGANLPIEDAKGSMVVDIGGGTTEIAVISLGGIVINKSLRIAGDEFDEAIVSYVRLKHSLLLGYPSAEGAKIAIGSAYPLGGEKHIVVRGRDLENGLPKSIKISSGEIREALSSVLNNIIELIDETVEEIPPELIGDVLEQGITLAGGGALISGIDKAIAEAVKMPVWIAEDPLTCVVRGAAKLLEDAKLLDKLKVTGGLK</sequence>
<evidence type="ECO:0000313" key="7">
    <source>
        <dbReference type="EMBL" id="OGG05676.1"/>
    </source>
</evidence>
<keyword evidence="4 6" id="KW-0133">Cell shape</keyword>
<dbReference type="GO" id="GO:0000902">
    <property type="term" value="P:cell morphogenesis"/>
    <property type="evidence" value="ECO:0007669"/>
    <property type="project" value="InterPro"/>
</dbReference>
<dbReference type="InterPro" id="IPR004753">
    <property type="entry name" value="MreB"/>
</dbReference>
<dbReference type="InterPro" id="IPR056546">
    <property type="entry name" value="MreB_MamK-like"/>
</dbReference>
<dbReference type="PRINTS" id="PR01652">
    <property type="entry name" value="SHAPEPROTEIN"/>
</dbReference>
<dbReference type="GO" id="GO:0008360">
    <property type="term" value="P:regulation of cell shape"/>
    <property type="evidence" value="ECO:0007669"/>
    <property type="project" value="UniProtKB-UniRule"/>
</dbReference>
<dbReference type="HAMAP" id="MF_02207">
    <property type="entry name" value="MreB"/>
    <property type="match status" value="1"/>
</dbReference>
<evidence type="ECO:0000313" key="8">
    <source>
        <dbReference type="Proteomes" id="UP000177354"/>
    </source>
</evidence>
<keyword evidence="2 6" id="KW-0547">Nucleotide-binding</keyword>
<evidence type="ECO:0000256" key="3">
    <source>
        <dbReference type="ARBA" id="ARBA00022840"/>
    </source>
</evidence>
<proteinExistence type="inferred from homology"/>
<dbReference type="SUPFAM" id="SSF53067">
    <property type="entry name" value="Actin-like ATPase domain"/>
    <property type="match status" value="2"/>
</dbReference>
<feature type="binding site" evidence="6">
    <location>
        <begin position="296"/>
        <end position="299"/>
    </location>
    <ligand>
        <name>ATP</name>
        <dbReference type="ChEBI" id="CHEBI:30616"/>
    </ligand>
</feature>
<evidence type="ECO:0000256" key="2">
    <source>
        <dbReference type="ARBA" id="ARBA00022741"/>
    </source>
</evidence>
<dbReference type="NCBIfam" id="NF010539">
    <property type="entry name" value="PRK13927.1"/>
    <property type="match status" value="1"/>
</dbReference>
<dbReference type="PANTHER" id="PTHR42749">
    <property type="entry name" value="CELL SHAPE-DETERMINING PROTEIN MREB"/>
    <property type="match status" value="1"/>
</dbReference>
<comment type="caution">
    <text evidence="6">Lacks conserved residue(s) required for the propagation of feature annotation.</text>
</comment>
<name>A0A1F5YZW1_9BACT</name>
<dbReference type="PANTHER" id="PTHR42749:SF1">
    <property type="entry name" value="CELL SHAPE-DETERMINING PROTEIN MREB"/>
    <property type="match status" value="1"/>
</dbReference>
<evidence type="ECO:0000256" key="6">
    <source>
        <dbReference type="HAMAP-Rule" id="MF_02207"/>
    </source>
</evidence>
<comment type="subcellular location">
    <subcellularLocation>
        <location evidence="6">Cytoplasm</location>
    </subcellularLocation>
    <text evidence="6">Membrane-associated.</text>
</comment>
<reference evidence="7 8" key="1">
    <citation type="journal article" date="2016" name="Nat. Commun.">
        <title>Thousands of microbial genomes shed light on interconnected biogeochemical processes in an aquifer system.</title>
        <authorList>
            <person name="Anantharaman K."/>
            <person name="Brown C.T."/>
            <person name="Hug L.A."/>
            <person name="Sharon I."/>
            <person name="Castelle C.J."/>
            <person name="Probst A.J."/>
            <person name="Thomas B.C."/>
            <person name="Singh A."/>
            <person name="Wilkins M.J."/>
            <person name="Karaoz U."/>
            <person name="Brodie E.L."/>
            <person name="Williams K.H."/>
            <person name="Hubbard S.S."/>
            <person name="Banfield J.F."/>
        </authorList>
    </citation>
    <scope>NUCLEOTIDE SEQUENCE [LARGE SCALE GENOMIC DNA]</scope>
</reference>
<dbReference type="Gene3D" id="3.30.420.40">
    <property type="match status" value="3"/>
</dbReference>
<dbReference type="GO" id="GO:0005737">
    <property type="term" value="C:cytoplasm"/>
    <property type="evidence" value="ECO:0007669"/>
    <property type="project" value="UniProtKB-SubCell"/>
</dbReference>
<feature type="binding site" evidence="6">
    <location>
        <begin position="168"/>
        <end position="170"/>
    </location>
    <ligand>
        <name>ATP</name>
        <dbReference type="ChEBI" id="CHEBI:30616"/>
    </ligand>
</feature>
<comment type="caution">
    <text evidence="7">The sequence shown here is derived from an EMBL/GenBank/DDBJ whole genome shotgun (WGS) entry which is preliminary data.</text>
</comment>
<dbReference type="Pfam" id="PF06723">
    <property type="entry name" value="MreB_Mbl"/>
    <property type="match status" value="1"/>
</dbReference>
<comment type="subunit">
    <text evidence="6">Forms polymers.</text>
</comment>
<accession>A0A1F5YZW1</accession>
<dbReference type="GO" id="GO:0005524">
    <property type="term" value="F:ATP binding"/>
    <property type="evidence" value="ECO:0007669"/>
    <property type="project" value="UniProtKB-KW"/>
</dbReference>
<dbReference type="NCBIfam" id="TIGR00904">
    <property type="entry name" value="mreB"/>
    <property type="match status" value="1"/>
</dbReference>
<organism evidence="7 8">
    <name type="scientific">Candidatus Gottesmanbacteria bacterium RIFCSPHIGHO2_01_FULL_40_15</name>
    <dbReference type="NCBI Taxonomy" id="1798376"/>
    <lineage>
        <taxon>Bacteria</taxon>
        <taxon>Candidatus Gottesmaniibacteriota</taxon>
    </lineage>
</organism>
<dbReference type="Proteomes" id="UP000177354">
    <property type="component" value="Unassembled WGS sequence"/>
</dbReference>
<evidence type="ECO:0000256" key="1">
    <source>
        <dbReference type="ARBA" id="ARBA00022490"/>
    </source>
</evidence>
<dbReference type="InterPro" id="IPR043129">
    <property type="entry name" value="ATPase_NBD"/>
</dbReference>
<dbReference type="AlphaFoldDB" id="A0A1F5YZW1"/>
<dbReference type="CDD" id="cd10225">
    <property type="entry name" value="ASKHA_NBD_MreB-like"/>
    <property type="match status" value="1"/>
</dbReference>
<protein>
    <recommendedName>
        <fullName evidence="6">Cell shape-determining protein MreB</fullName>
    </recommendedName>
</protein>